<reference evidence="2" key="1">
    <citation type="submission" date="2020-06" db="EMBL/GenBank/DDBJ databases">
        <authorList>
            <consortium name="Plant Systems Biology data submission"/>
        </authorList>
    </citation>
    <scope>NUCLEOTIDE SEQUENCE</scope>
    <source>
        <strain evidence="2">D6</strain>
    </source>
</reference>
<dbReference type="EMBL" id="CAICTM010000037">
    <property type="protein sequence ID" value="CAB9498398.1"/>
    <property type="molecule type" value="Genomic_DNA"/>
</dbReference>
<evidence type="ECO:0000313" key="3">
    <source>
        <dbReference type="Proteomes" id="UP001153069"/>
    </source>
</evidence>
<dbReference type="Proteomes" id="UP001153069">
    <property type="component" value="Unassembled WGS sequence"/>
</dbReference>
<organism evidence="2 3">
    <name type="scientific">Seminavis robusta</name>
    <dbReference type="NCBI Taxonomy" id="568900"/>
    <lineage>
        <taxon>Eukaryota</taxon>
        <taxon>Sar</taxon>
        <taxon>Stramenopiles</taxon>
        <taxon>Ochrophyta</taxon>
        <taxon>Bacillariophyta</taxon>
        <taxon>Bacillariophyceae</taxon>
        <taxon>Bacillariophycidae</taxon>
        <taxon>Naviculales</taxon>
        <taxon>Naviculaceae</taxon>
        <taxon>Seminavis</taxon>
    </lineage>
</organism>
<evidence type="ECO:0000256" key="1">
    <source>
        <dbReference type="SAM" id="MobiDB-lite"/>
    </source>
</evidence>
<gene>
    <name evidence="2" type="ORF">SEMRO_37_G023300.1</name>
</gene>
<feature type="region of interest" description="Disordered" evidence="1">
    <location>
        <begin position="199"/>
        <end position="224"/>
    </location>
</feature>
<protein>
    <submittedName>
        <fullName evidence="2">Uncharacterized protein</fullName>
    </submittedName>
</protein>
<keyword evidence="3" id="KW-1185">Reference proteome</keyword>
<accession>A0A9N8H1B5</accession>
<feature type="compositionally biased region" description="Basic and acidic residues" evidence="1">
    <location>
        <begin position="199"/>
        <end position="211"/>
    </location>
</feature>
<evidence type="ECO:0000313" key="2">
    <source>
        <dbReference type="EMBL" id="CAB9498398.1"/>
    </source>
</evidence>
<comment type="caution">
    <text evidence="2">The sequence shown here is derived from an EMBL/GenBank/DDBJ whole genome shotgun (WGS) entry which is preliminary data.</text>
</comment>
<dbReference type="AlphaFoldDB" id="A0A9N8H1B5"/>
<name>A0A9N8H1B5_9STRA</name>
<proteinExistence type="predicted"/>
<sequence length="224" mass="26374">MIFNKKKIGGHGKSKFRMSRRLRNSLLSKIGRSLERTPQKKRRMVATAIARLTHPFEVYKVPVLFVSEPSPENDAYKMSTKAVRFASTASVVEIPSRCHYSSHARMRMWSSHRVIRKTARRNAIEYWNDTLGMHERWRECVEEEQMMTLRGKLLHPRTYRRVKGIELCTNIALLGLPVLFDLYFGIWKYEQKIRSIDYGDRRPQPRKKEELGTAFLTKPPPRLI</sequence>